<keyword evidence="1" id="KW-0472">Membrane</keyword>
<evidence type="ECO:0000256" key="1">
    <source>
        <dbReference type="SAM" id="Phobius"/>
    </source>
</evidence>
<evidence type="ECO:0000313" key="2">
    <source>
        <dbReference type="EMBL" id="MYN16935.1"/>
    </source>
</evidence>
<comment type="caution">
    <text evidence="2">The sequence shown here is derived from an EMBL/GenBank/DDBJ whole genome shotgun (WGS) entry which is preliminary data.</text>
</comment>
<proteinExistence type="predicted"/>
<protein>
    <recommendedName>
        <fullName evidence="4">DUF1640 domain-containing protein</fullName>
    </recommendedName>
</protein>
<evidence type="ECO:0008006" key="4">
    <source>
        <dbReference type="Google" id="ProtNLM"/>
    </source>
</evidence>
<dbReference type="Proteomes" id="UP000484875">
    <property type="component" value="Unassembled WGS sequence"/>
</dbReference>
<name>A0A845HH80_9BURK</name>
<evidence type="ECO:0000313" key="3">
    <source>
        <dbReference type="Proteomes" id="UP000484875"/>
    </source>
</evidence>
<organism evidence="2 3">
    <name type="scientific">Duganella vulcania</name>
    <dbReference type="NCBI Taxonomy" id="2692166"/>
    <lineage>
        <taxon>Bacteria</taxon>
        <taxon>Pseudomonadati</taxon>
        <taxon>Pseudomonadota</taxon>
        <taxon>Betaproteobacteria</taxon>
        <taxon>Burkholderiales</taxon>
        <taxon>Oxalobacteraceae</taxon>
        <taxon>Telluria group</taxon>
        <taxon>Duganella</taxon>
    </lineage>
</organism>
<feature type="transmembrane region" description="Helical" evidence="1">
    <location>
        <begin position="111"/>
        <end position="131"/>
    </location>
</feature>
<dbReference type="AlphaFoldDB" id="A0A845HH80"/>
<reference evidence="2 3" key="1">
    <citation type="submission" date="2019-12" db="EMBL/GenBank/DDBJ databases">
        <title>Novel species isolated from a subtropical stream in China.</title>
        <authorList>
            <person name="Lu H."/>
        </authorList>
    </citation>
    <scope>NUCLEOTIDE SEQUENCE [LARGE SCALE GENOMIC DNA]</scope>
    <source>
        <strain evidence="2 3">FT107W</strain>
    </source>
</reference>
<sequence>MNGNDQPKQEQHHIIERIARLETAVDYQGQAISRLREEMCAAFSRMDTSMDAGFSGADTKMDAGFIRADARMDAGFNRADARMDAGFARVDAEFVRVHEQLMKIRTTDFRILLGICLSTALGTIGLIVKVFGLL</sequence>
<keyword evidence="1" id="KW-0812">Transmembrane</keyword>
<accession>A0A845HH80</accession>
<keyword evidence="3" id="KW-1185">Reference proteome</keyword>
<keyword evidence="1" id="KW-1133">Transmembrane helix</keyword>
<gene>
    <name evidence="2" type="ORF">GTP81_09230</name>
</gene>
<dbReference type="RefSeq" id="WP_161089601.1">
    <property type="nucleotide sequence ID" value="NZ_WWCV01000012.1"/>
</dbReference>
<dbReference type="EMBL" id="WWCV01000012">
    <property type="protein sequence ID" value="MYN16935.1"/>
    <property type="molecule type" value="Genomic_DNA"/>
</dbReference>